<dbReference type="InterPro" id="IPR058544">
    <property type="entry name" value="ETR1_N"/>
</dbReference>
<dbReference type="AlphaFoldDB" id="A0A0F3IIY8"/>
<gene>
    <name evidence="7" type="ORF">VZ94_09595</name>
</gene>
<evidence type="ECO:0000256" key="3">
    <source>
        <dbReference type="ARBA" id="ARBA00022741"/>
    </source>
</evidence>
<dbReference type="RefSeq" id="WP_045779061.1">
    <property type="nucleotide sequence ID" value="NZ_LAJX01000094.1"/>
</dbReference>
<keyword evidence="8" id="KW-1185">Reference proteome</keyword>
<keyword evidence="5" id="KW-0472">Membrane</keyword>
<protein>
    <recommendedName>
        <fullName evidence="6">Ethylene receptor 1-like N-terminal domain-containing protein</fullName>
    </recommendedName>
</protein>
<evidence type="ECO:0000256" key="4">
    <source>
        <dbReference type="ARBA" id="ARBA00022840"/>
    </source>
</evidence>
<dbReference type="Pfam" id="PF25487">
    <property type="entry name" value="ETR1_N"/>
    <property type="match status" value="1"/>
</dbReference>
<dbReference type="GO" id="GO:0046872">
    <property type="term" value="F:metal ion binding"/>
    <property type="evidence" value="ECO:0007669"/>
    <property type="project" value="UniProtKB-KW"/>
</dbReference>
<dbReference type="Gene3D" id="3.30.450.20">
    <property type="entry name" value="PAS domain"/>
    <property type="match status" value="1"/>
</dbReference>
<sequence>MFENFSANSLGNSFIPHGFCINWTPELLSTYVLSDGLIFFSYFAISSGLIYFLRRRPRSELTPIMWLFAAFILACGMTHLSGLLTIWRPYYFIDALIKLLTAMISVTTVVYLWPQLPNLLKLPNPDELIRLNQQLSDEIEQRTAAQALLSVSEQRWKFALESGGDGVWDWDLETGKSAFIAALHGDTRIW</sequence>
<dbReference type="OrthoDB" id="5560079at2"/>
<evidence type="ECO:0000256" key="5">
    <source>
        <dbReference type="SAM" id="Phobius"/>
    </source>
</evidence>
<name>A0A0F3IIY8_9GAMM</name>
<keyword evidence="1" id="KW-0808">Transferase</keyword>
<evidence type="ECO:0000313" key="8">
    <source>
        <dbReference type="Proteomes" id="UP000033684"/>
    </source>
</evidence>
<dbReference type="EMBL" id="LAJX01000094">
    <property type="protein sequence ID" value="KJV06701.1"/>
    <property type="molecule type" value="Genomic_DNA"/>
</dbReference>
<evidence type="ECO:0000256" key="1">
    <source>
        <dbReference type="ARBA" id="ARBA00022679"/>
    </source>
</evidence>
<dbReference type="PANTHER" id="PTHR24423:SF633">
    <property type="entry name" value="ETHYLENE RECEPTOR 2"/>
    <property type="match status" value="1"/>
</dbReference>
<keyword evidence="3" id="KW-0547">Nucleotide-binding</keyword>
<keyword evidence="4" id="KW-0067">ATP-binding</keyword>
<dbReference type="GO" id="GO:0051740">
    <property type="term" value="F:ethylene binding"/>
    <property type="evidence" value="ECO:0007669"/>
    <property type="project" value="TreeGrafter"/>
</dbReference>
<proteinExistence type="predicted"/>
<feature type="transmembrane region" description="Helical" evidence="5">
    <location>
        <begin position="31"/>
        <end position="52"/>
    </location>
</feature>
<evidence type="ECO:0000259" key="6">
    <source>
        <dbReference type="Pfam" id="PF25487"/>
    </source>
</evidence>
<reference evidence="8" key="1">
    <citation type="submission" date="2015-03" db="EMBL/GenBank/DDBJ databases">
        <title>Draft genome sequence of a novel methanotroph (Sn10-6) isolated from flooded ricefield rhizosphere in India.</title>
        <authorList>
            <person name="Pandit P.S."/>
            <person name="Pore S.D."/>
            <person name="Arora P."/>
            <person name="Kapse N.G."/>
            <person name="Dhakephalkar P.K."/>
            <person name="Rahalkar M.C."/>
        </authorList>
    </citation>
    <scope>NUCLEOTIDE SEQUENCE [LARGE SCALE GENOMIC DNA]</scope>
    <source>
        <strain evidence="8">Sn10-6</strain>
    </source>
</reference>
<dbReference type="GO" id="GO:0038199">
    <property type="term" value="F:ethylene receptor activity"/>
    <property type="evidence" value="ECO:0007669"/>
    <property type="project" value="TreeGrafter"/>
</dbReference>
<organism evidence="7 8">
    <name type="scientific">Methylocucumis oryzae</name>
    <dbReference type="NCBI Taxonomy" id="1632867"/>
    <lineage>
        <taxon>Bacteria</taxon>
        <taxon>Pseudomonadati</taxon>
        <taxon>Pseudomonadota</taxon>
        <taxon>Gammaproteobacteria</taxon>
        <taxon>Methylococcales</taxon>
        <taxon>Methylococcaceae</taxon>
        <taxon>Methylocucumis</taxon>
    </lineage>
</organism>
<accession>A0A0F3IIY8</accession>
<evidence type="ECO:0000313" key="7">
    <source>
        <dbReference type="EMBL" id="KJV06701.1"/>
    </source>
</evidence>
<evidence type="ECO:0000256" key="2">
    <source>
        <dbReference type="ARBA" id="ARBA00022723"/>
    </source>
</evidence>
<feature type="transmembrane region" description="Helical" evidence="5">
    <location>
        <begin position="64"/>
        <end position="84"/>
    </location>
</feature>
<dbReference type="GO" id="GO:0005524">
    <property type="term" value="F:ATP binding"/>
    <property type="evidence" value="ECO:0007669"/>
    <property type="project" value="UniProtKB-KW"/>
</dbReference>
<keyword evidence="2" id="KW-0479">Metal-binding</keyword>
<comment type="caution">
    <text evidence="7">The sequence shown here is derived from an EMBL/GenBank/DDBJ whole genome shotgun (WGS) entry which is preliminary data.</text>
</comment>
<dbReference type="GO" id="GO:0016740">
    <property type="term" value="F:transferase activity"/>
    <property type="evidence" value="ECO:0007669"/>
    <property type="project" value="UniProtKB-KW"/>
</dbReference>
<reference evidence="7 8" key="2">
    <citation type="journal article" date="2016" name="Microb. Ecol.">
        <title>Genome Characteristics of a Novel Type I Methanotroph (Sn10-6) Isolated from a Flooded Indian Rice Field.</title>
        <authorList>
            <person name="Rahalkar M.C."/>
            <person name="Pandit P.S."/>
            <person name="Dhakephalkar P.K."/>
            <person name="Pore S."/>
            <person name="Arora P."/>
            <person name="Kapse N."/>
        </authorList>
    </citation>
    <scope>NUCLEOTIDE SEQUENCE [LARGE SCALE GENOMIC DNA]</scope>
    <source>
        <strain evidence="7 8">Sn10-6</strain>
    </source>
</reference>
<keyword evidence="5" id="KW-1133">Transmembrane helix</keyword>
<dbReference type="PANTHER" id="PTHR24423">
    <property type="entry name" value="TWO-COMPONENT SENSOR HISTIDINE KINASE"/>
    <property type="match status" value="1"/>
</dbReference>
<dbReference type="Proteomes" id="UP000033684">
    <property type="component" value="Unassembled WGS sequence"/>
</dbReference>
<feature type="transmembrane region" description="Helical" evidence="5">
    <location>
        <begin position="90"/>
        <end position="113"/>
    </location>
</feature>
<keyword evidence="5" id="KW-0812">Transmembrane</keyword>
<feature type="domain" description="Ethylene receptor 1-like N-terminal" evidence="6">
    <location>
        <begin position="27"/>
        <end position="122"/>
    </location>
</feature>